<name>A0A518ES57_9BACT</name>
<organism evidence="2 3">
    <name type="scientific">Saltatorellus ferox</name>
    <dbReference type="NCBI Taxonomy" id="2528018"/>
    <lineage>
        <taxon>Bacteria</taxon>
        <taxon>Pseudomonadati</taxon>
        <taxon>Planctomycetota</taxon>
        <taxon>Planctomycetia</taxon>
        <taxon>Planctomycetia incertae sedis</taxon>
        <taxon>Saltatorellus</taxon>
    </lineage>
</organism>
<proteinExistence type="predicted"/>
<dbReference type="AlphaFoldDB" id="A0A518ES57"/>
<dbReference type="Proteomes" id="UP000320390">
    <property type="component" value="Chromosome"/>
</dbReference>
<evidence type="ECO:0000313" key="3">
    <source>
        <dbReference type="Proteomes" id="UP000320390"/>
    </source>
</evidence>
<protein>
    <submittedName>
        <fullName evidence="2">Uncharacterized protein</fullName>
    </submittedName>
</protein>
<dbReference type="EMBL" id="CP036434">
    <property type="protein sequence ID" value="QDV06924.1"/>
    <property type="molecule type" value="Genomic_DNA"/>
</dbReference>
<keyword evidence="3" id="KW-1185">Reference proteome</keyword>
<accession>A0A518ES57</accession>
<evidence type="ECO:0000313" key="2">
    <source>
        <dbReference type="EMBL" id="QDV06924.1"/>
    </source>
</evidence>
<feature type="region of interest" description="Disordered" evidence="1">
    <location>
        <begin position="1"/>
        <end position="42"/>
    </location>
</feature>
<reference evidence="2 3" key="1">
    <citation type="submission" date="2019-02" db="EMBL/GenBank/DDBJ databases">
        <title>Deep-cultivation of Planctomycetes and their phenomic and genomic characterization uncovers novel biology.</title>
        <authorList>
            <person name="Wiegand S."/>
            <person name="Jogler M."/>
            <person name="Boedeker C."/>
            <person name="Pinto D."/>
            <person name="Vollmers J."/>
            <person name="Rivas-Marin E."/>
            <person name="Kohn T."/>
            <person name="Peeters S.H."/>
            <person name="Heuer A."/>
            <person name="Rast P."/>
            <person name="Oberbeckmann S."/>
            <person name="Bunk B."/>
            <person name="Jeske O."/>
            <person name="Meyerdierks A."/>
            <person name="Storesund J.E."/>
            <person name="Kallscheuer N."/>
            <person name="Luecker S."/>
            <person name="Lage O.M."/>
            <person name="Pohl T."/>
            <person name="Merkel B.J."/>
            <person name="Hornburger P."/>
            <person name="Mueller R.-W."/>
            <person name="Bruemmer F."/>
            <person name="Labrenz M."/>
            <person name="Spormann A.M."/>
            <person name="Op den Camp H."/>
            <person name="Overmann J."/>
            <person name="Amann R."/>
            <person name="Jetten M.S.M."/>
            <person name="Mascher T."/>
            <person name="Medema M.H."/>
            <person name="Devos D.P."/>
            <person name="Kaster A.-K."/>
            <person name="Ovreas L."/>
            <person name="Rohde M."/>
            <person name="Galperin M.Y."/>
            <person name="Jogler C."/>
        </authorList>
    </citation>
    <scope>NUCLEOTIDE SEQUENCE [LARGE SCALE GENOMIC DNA]</scope>
    <source>
        <strain evidence="2 3">Poly30</strain>
    </source>
</reference>
<dbReference type="RefSeq" id="WP_145197538.1">
    <property type="nucleotide sequence ID" value="NZ_CP036434.1"/>
</dbReference>
<evidence type="ECO:0000256" key="1">
    <source>
        <dbReference type="SAM" id="MobiDB-lite"/>
    </source>
</evidence>
<gene>
    <name evidence="2" type="ORF">Poly30_24420</name>
</gene>
<sequence>MKESTKEPPAAEAASNPTPFGMGVTGSSDSPSAEAGCRTAAPASRRPTSFRCALDHPWDRAKAADLDAALDAARAAGIASSRDTAALASRYRETLGHTRGDACSAPLDKILELFREEEREAEGAAHLALPMAAGGNEVAVPDAVGPEVAVVLIRANVAEPLRDLASRLLHWLALGRPVIVLSDPTLPCLAASLVDRILAADPEAPLWLLHDDGLDVLRHAAVQPDLAIDWSAPEAGLQKGVASVQRLREDLANLHAERASAKALEQERAGWFGTGVVAAPLAPIFVRTLLQPTLQIDAQMAPAEAAALILERAFGPAVLGGFSTSAVSRVSIAPESFSVVTQELLERLEEVSGDPRYDPPFWVLDQPDPGEVLARAKRLGLDEGATLILERQEARDDGKPYGLVFTNGEHRMRTSSAARALGVLLLMRGPTRSIPR</sequence>